<evidence type="ECO:0000256" key="1">
    <source>
        <dbReference type="ARBA" id="ARBA00022490"/>
    </source>
</evidence>
<gene>
    <name evidence="2" type="ORF">SAMN02982927_01573</name>
</gene>
<dbReference type="RefSeq" id="WP_093671725.1">
    <property type="nucleotide sequence ID" value="NZ_FOOY01000009.1"/>
</dbReference>
<protein>
    <submittedName>
        <fullName evidence="2">Uncharacterized protein YlbG, UPF0298 family</fullName>
    </submittedName>
</protein>
<keyword evidence="1" id="KW-0963">Cytoplasm</keyword>
<organism evidence="2 3">
    <name type="scientific">Sporolactobacillus nakayamae</name>
    <dbReference type="NCBI Taxonomy" id="269670"/>
    <lineage>
        <taxon>Bacteria</taxon>
        <taxon>Bacillati</taxon>
        <taxon>Bacillota</taxon>
        <taxon>Bacilli</taxon>
        <taxon>Bacillales</taxon>
        <taxon>Sporolactobacillaceae</taxon>
        <taxon>Sporolactobacillus</taxon>
    </lineage>
</organism>
<dbReference type="PIRSF" id="PIRSF031653">
    <property type="entry name" value="UCP031653"/>
    <property type="match status" value="1"/>
</dbReference>
<dbReference type="EMBL" id="FOOY01000009">
    <property type="protein sequence ID" value="SFG38986.1"/>
    <property type="molecule type" value="Genomic_DNA"/>
</dbReference>
<name>A0A1I2RMI8_9BACL</name>
<dbReference type="Pfam" id="PF09902">
    <property type="entry name" value="DUF2129"/>
    <property type="match status" value="1"/>
</dbReference>
<evidence type="ECO:0000313" key="2">
    <source>
        <dbReference type="EMBL" id="SFG38986.1"/>
    </source>
</evidence>
<evidence type="ECO:0000313" key="3">
    <source>
        <dbReference type="Proteomes" id="UP000198752"/>
    </source>
</evidence>
<dbReference type="OrthoDB" id="2990788at2"/>
<sequence length="90" mass="10812">MDAQRRDGIIVWMYNTKYLRVLRRYGYVHYISKRMKYAILYCDHEQTEGTLNQLSKLKFIKAVDVSHLQEVKKTYEKGKSKAEEKDEVFS</sequence>
<dbReference type="AlphaFoldDB" id="A0A1I2RMI8"/>
<accession>A0A1I2RMI8</accession>
<reference evidence="3" key="1">
    <citation type="submission" date="2016-10" db="EMBL/GenBank/DDBJ databases">
        <authorList>
            <person name="Varghese N."/>
            <person name="Submissions S."/>
        </authorList>
    </citation>
    <scope>NUCLEOTIDE SEQUENCE [LARGE SCALE GENOMIC DNA]</scope>
    <source>
        <strain evidence="3">ATCC 700379</strain>
    </source>
</reference>
<dbReference type="Proteomes" id="UP000198752">
    <property type="component" value="Unassembled WGS sequence"/>
</dbReference>
<dbReference type="STRING" id="269670.SAMN02982927_01573"/>
<proteinExistence type="predicted"/>
<keyword evidence="3" id="KW-1185">Reference proteome</keyword>
<dbReference type="InterPro" id="IPR016979">
    <property type="entry name" value="DUF2129"/>
</dbReference>